<evidence type="ECO:0000313" key="12">
    <source>
        <dbReference type="Proteomes" id="UP000636800"/>
    </source>
</evidence>
<evidence type="ECO:0000256" key="2">
    <source>
        <dbReference type="ARBA" id="ARBA00022448"/>
    </source>
</evidence>
<evidence type="ECO:0000256" key="9">
    <source>
        <dbReference type="RuleBase" id="RU000477"/>
    </source>
</evidence>
<feature type="transmembrane region" description="Helical" evidence="10">
    <location>
        <begin position="133"/>
        <end position="153"/>
    </location>
</feature>
<comment type="function">
    <text evidence="8">Aquaporins facilitate the transport of water and small neutral solutes across cell membranes.</text>
</comment>
<evidence type="ECO:0000256" key="5">
    <source>
        <dbReference type="ARBA" id="ARBA00022989"/>
    </source>
</evidence>
<feature type="transmembrane region" description="Helical" evidence="10">
    <location>
        <begin position="41"/>
        <end position="62"/>
    </location>
</feature>
<dbReference type="GO" id="GO:0005737">
    <property type="term" value="C:cytoplasm"/>
    <property type="evidence" value="ECO:0007669"/>
    <property type="project" value="UniProtKB-ARBA"/>
</dbReference>
<evidence type="ECO:0000256" key="7">
    <source>
        <dbReference type="ARBA" id="ARBA00024030"/>
    </source>
</evidence>
<evidence type="ECO:0000313" key="11">
    <source>
        <dbReference type="EMBL" id="KAG0470275.1"/>
    </source>
</evidence>
<dbReference type="SUPFAM" id="SSF81338">
    <property type="entry name" value="Aquaporin-like"/>
    <property type="match status" value="1"/>
</dbReference>
<evidence type="ECO:0000256" key="3">
    <source>
        <dbReference type="ARBA" id="ARBA00022692"/>
    </source>
</evidence>
<dbReference type="Pfam" id="PF00230">
    <property type="entry name" value="MIP"/>
    <property type="match status" value="1"/>
</dbReference>
<dbReference type="PANTHER" id="PTHR46739">
    <property type="entry name" value="AQUAPORIN SIP1-1"/>
    <property type="match status" value="1"/>
</dbReference>
<dbReference type="FunFam" id="1.20.1080.10:FF:000043">
    <property type="entry name" value="Aquaporin SIP1-1"/>
    <property type="match status" value="1"/>
</dbReference>
<keyword evidence="12" id="KW-1185">Reference proteome</keyword>
<keyword evidence="3 9" id="KW-0812">Transmembrane</keyword>
<dbReference type="OrthoDB" id="622488at2759"/>
<sequence>MGAIKAAIGDTLFTFLWMFCVNTVGAFTSIISSVLHLHDAAGSIGITTVLIAILVFFFNIIAEVMGGASFNPTGNAAFYVAGVGGDSLLSMALRFPAQAIGAVGGVLAISELMPTQYKHTLIGPAVKVDQNTAAVAEGALTFLITFAAMWIMIKGPRSSFAKALLLAISTVTMIVTGSGYTGPSMNPANAFGWAYVYNQHSTWEHFYVYWISPFIGAILAASFFRYLFPLPSPKTKTKGKKAKGKRA</sequence>
<feature type="transmembrane region" description="Helical" evidence="10">
    <location>
        <begin position="12"/>
        <end position="35"/>
    </location>
</feature>
<dbReference type="PANTHER" id="PTHR46739:SF3">
    <property type="entry name" value="AQUAPORIN SIP1-1"/>
    <property type="match status" value="1"/>
</dbReference>
<dbReference type="Gene3D" id="1.20.1080.10">
    <property type="entry name" value="Glycerol uptake facilitator protein"/>
    <property type="match status" value="1"/>
</dbReference>
<proteinExistence type="inferred from homology"/>
<organism evidence="11 12">
    <name type="scientific">Vanilla planifolia</name>
    <name type="common">Vanilla</name>
    <dbReference type="NCBI Taxonomy" id="51239"/>
    <lineage>
        <taxon>Eukaryota</taxon>
        <taxon>Viridiplantae</taxon>
        <taxon>Streptophyta</taxon>
        <taxon>Embryophyta</taxon>
        <taxon>Tracheophyta</taxon>
        <taxon>Spermatophyta</taxon>
        <taxon>Magnoliopsida</taxon>
        <taxon>Liliopsida</taxon>
        <taxon>Asparagales</taxon>
        <taxon>Orchidaceae</taxon>
        <taxon>Vanilloideae</taxon>
        <taxon>Vanilleae</taxon>
        <taxon>Vanilla</taxon>
    </lineage>
</organism>
<dbReference type="GO" id="GO:0012505">
    <property type="term" value="C:endomembrane system"/>
    <property type="evidence" value="ECO:0007669"/>
    <property type="project" value="UniProtKB-ARBA"/>
</dbReference>
<dbReference type="InterPro" id="IPR000425">
    <property type="entry name" value="MIP"/>
</dbReference>
<dbReference type="InterPro" id="IPR023271">
    <property type="entry name" value="Aquaporin-like"/>
</dbReference>
<dbReference type="GO" id="GO:0016020">
    <property type="term" value="C:membrane"/>
    <property type="evidence" value="ECO:0007669"/>
    <property type="project" value="UniProtKB-SubCell"/>
</dbReference>
<keyword evidence="4" id="KW-0677">Repeat</keyword>
<evidence type="ECO:0000256" key="1">
    <source>
        <dbReference type="ARBA" id="ARBA00004141"/>
    </source>
</evidence>
<reference evidence="11 12" key="1">
    <citation type="journal article" date="2020" name="Nat. Food">
        <title>A phased Vanilla planifolia genome enables genetic improvement of flavour and production.</title>
        <authorList>
            <person name="Hasing T."/>
            <person name="Tang H."/>
            <person name="Brym M."/>
            <person name="Khazi F."/>
            <person name="Huang T."/>
            <person name="Chambers A.H."/>
        </authorList>
    </citation>
    <scope>NUCLEOTIDE SEQUENCE [LARGE SCALE GENOMIC DNA]</scope>
    <source>
        <tissue evidence="11">Leaf</tissue>
    </source>
</reference>
<evidence type="ECO:0000256" key="10">
    <source>
        <dbReference type="SAM" id="Phobius"/>
    </source>
</evidence>
<dbReference type="Proteomes" id="UP000636800">
    <property type="component" value="Unassembled WGS sequence"/>
</dbReference>
<comment type="subcellular location">
    <subcellularLocation>
        <location evidence="1">Membrane</location>
        <topology evidence="1">Multi-pass membrane protein</topology>
    </subcellularLocation>
</comment>
<gene>
    <name evidence="11" type="ORF">HPP92_016975</name>
</gene>
<evidence type="ECO:0000256" key="4">
    <source>
        <dbReference type="ARBA" id="ARBA00022737"/>
    </source>
</evidence>
<comment type="similarity">
    <text evidence="7">Belongs to the MIP/aquaporin (TC 1.A.8) family. SIP (TC 1.A.8.10) subfamily.</text>
</comment>
<keyword evidence="6 10" id="KW-0472">Membrane</keyword>
<name>A0A835URS7_VANPL</name>
<dbReference type="EMBL" id="JADCNL010000008">
    <property type="protein sequence ID" value="KAG0470275.1"/>
    <property type="molecule type" value="Genomic_DNA"/>
</dbReference>
<feature type="transmembrane region" description="Helical" evidence="10">
    <location>
        <begin position="207"/>
        <end position="228"/>
    </location>
</feature>
<dbReference type="InterPro" id="IPR044222">
    <property type="entry name" value="SIP1-1/2-like"/>
</dbReference>
<keyword evidence="5 10" id="KW-1133">Transmembrane helix</keyword>
<feature type="transmembrane region" description="Helical" evidence="10">
    <location>
        <begin position="160"/>
        <end position="180"/>
    </location>
</feature>
<dbReference type="PRINTS" id="PR00783">
    <property type="entry name" value="MINTRINSICP"/>
</dbReference>
<comment type="caution">
    <text evidence="11">The sequence shown here is derived from an EMBL/GenBank/DDBJ whole genome shotgun (WGS) entry which is preliminary data.</text>
</comment>
<protein>
    <submittedName>
        <fullName evidence="11">Uncharacterized protein</fullName>
    </submittedName>
</protein>
<dbReference type="AlphaFoldDB" id="A0A835URS7"/>
<evidence type="ECO:0000256" key="6">
    <source>
        <dbReference type="ARBA" id="ARBA00023136"/>
    </source>
</evidence>
<dbReference type="GO" id="GO:0015250">
    <property type="term" value="F:water channel activity"/>
    <property type="evidence" value="ECO:0007669"/>
    <property type="project" value="InterPro"/>
</dbReference>
<accession>A0A835URS7</accession>
<keyword evidence="2 9" id="KW-0813">Transport</keyword>
<evidence type="ECO:0000256" key="8">
    <source>
        <dbReference type="ARBA" id="ARBA00055597"/>
    </source>
</evidence>